<keyword evidence="4" id="KW-1133">Transmembrane helix</keyword>
<keyword evidence="2" id="KW-0804">Transcription</keyword>
<feature type="domain" description="Putative zinc-finger" evidence="5">
    <location>
        <begin position="11"/>
        <end position="38"/>
    </location>
</feature>
<organism evidence="6 7">
    <name type="scientific">Solihabitans fulvus</name>
    <dbReference type="NCBI Taxonomy" id="1892852"/>
    <lineage>
        <taxon>Bacteria</taxon>
        <taxon>Bacillati</taxon>
        <taxon>Actinomycetota</taxon>
        <taxon>Actinomycetes</taxon>
        <taxon>Pseudonocardiales</taxon>
        <taxon>Pseudonocardiaceae</taxon>
        <taxon>Solihabitans</taxon>
    </lineage>
</organism>
<dbReference type="Pfam" id="PF13490">
    <property type="entry name" value="zf-HC2"/>
    <property type="match status" value="1"/>
</dbReference>
<proteinExistence type="predicted"/>
<evidence type="ECO:0000313" key="7">
    <source>
        <dbReference type="Proteomes" id="UP000323454"/>
    </source>
</evidence>
<evidence type="ECO:0000256" key="1">
    <source>
        <dbReference type="ARBA" id="ARBA00023015"/>
    </source>
</evidence>
<dbReference type="RefSeq" id="WP_149854873.1">
    <property type="nucleotide sequence ID" value="NZ_VUOB01000087.1"/>
</dbReference>
<feature type="compositionally biased region" description="Pro residues" evidence="3">
    <location>
        <begin position="128"/>
        <end position="137"/>
    </location>
</feature>
<evidence type="ECO:0000256" key="4">
    <source>
        <dbReference type="SAM" id="Phobius"/>
    </source>
</evidence>
<protein>
    <submittedName>
        <fullName evidence="6">Anti-sigma factor</fullName>
    </submittedName>
</protein>
<evidence type="ECO:0000256" key="2">
    <source>
        <dbReference type="ARBA" id="ARBA00023163"/>
    </source>
</evidence>
<evidence type="ECO:0000313" key="6">
    <source>
        <dbReference type="EMBL" id="KAA2250924.1"/>
    </source>
</evidence>
<name>A0A5B2WJ45_9PSEU</name>
<dbReference type="InterPro" id="IPR027383">
    <property type="entry name" value="Znf_put"/>
</dbReference>
<feature type="transmembrane region" description="Helical" evidence="4">
    <location>
        <begin position="90"/>
        <end position="111"/>
    </location>
</feature>
<keyword evidence="4" id="KW-0472">Membrane</keyword>
<evidence type="ECO:0000259" key="5">
    <source>
        <dbReference type="Pfam" id="PF13490"/>
    </source>
</evidence>
<feature type="region of interest" description="Disordered" evidence="3">
    <location>
        <begin position="118"/>
        <end position="147"/>
    </location>
</feature>
<evidence type="ECO:0000256" key="3">
    <source>
        <dbReference type="SAM" id="MobiDB-lite"/>
    </source>
</evidence>
<keyword evidence="4" id="KW-0812">Transmembrane</keyword>
<dbReference type="EMBL" id="VUOB01000087">
    <property type="protein sequence ID" value="KAA2250924.1"/>
    <property type="molecule type" value="Genomic_DNA"/>
</dbReference>
<gene>
    <name evidence="6" type="ORF">F0L68_38560</name>
</gene>
<reference evidence="6 7" key="1">
    <citation type="submission" date="2019-09" db="EMBL/GenBank/DDBJ databases">
        <title>Goodfellowia gen. nov., a new genus of the Pseudonocardineae related to Actinoalloteichus, containing Goodfellowia coeruleoviolacea gen. nov., comb. nov. gen. nov., comb. nov.</title>
        <authorList>
            <person name="Labeda D."/>
        </authorList>
    </citation>
    <scope>NUCLEOTIDE SEQUENCE [LARGE SCALE GENOMIC DNA]</scope>
    <source>
        <strain evidence="6 7">AN110305</strain>
    </source>
</reference>
<comment type="caution">
    <text evidence="6">The sequence shown here is derived from an EMBL/GenBank/DDBJ whole genome shotgun (WGS) entry which is preliminary data.</text>
</comment>
<dbReference type="Proteomes" id="UP000323454">
    <property type="component" value="Unassembled WGS sequence"/>
</dbReference>
<dbReference type="AlphaFoldDB" id="A0A5B2WJ45"/>
<dbReference type="OrthoDB" id="5185837at2"/>
<reference evidence="6 7" key="2">
    <citation type="submission" date="2019-09" db="EMBL/GenBank/DDBJ databases">
        <authorList>
            <person name="Jin C."/>
        </authorList>
    </citation>
    <scope>NUCLEOTIDE SEQUENCE [LARGE SCALE GENOMIC DNA]</scope>
    <source>
        <strain evidence="6 7">AN110305</strain>
    </source>
</reference>
<sequence>MIARQHETIELGAYALGVLAEDERRAVEEHLAGCEQCRAELAELTEMQAALGEVPPELFLDGPPDGGDLLLQRTLREVRGERTSVGRRRATLLGVAAAAAVVVALGAGIMIGNAGDTGSSGAVAVSQQPPPTNPSPPAGTRVGTNTDSTTNVRLSVTVTPAVGWVRVNAAVTGIPAGERCRLVVVAKDGTREVAGSWLVSEKGAKEGSTLDGSALIAPGDVASVQVENVDGKRFVSTQL</sequence>
<dbReference type="Gene3D" id="1.10.10.1320">
    <property type="entry name" value="Anti-sigma factor, zinc-finger domain"/>
    <property type="match status" value="1"/>
</dbReference>
<keyword evidence="1" id="KW-0805">Transcription regulation</keyword>
<keyword evidence="7" id="KW-1185">Reference proteome</keyword>
<dbReference type="InterPro" id="IPR041916">
    <property type="entry name" value="Anti_sigma_zinc_sf"/>
</dbReference>
<accession>A0A5B2WJ45</accession>